<dbReference type="RefSeq" id="WP_211141788.1">
    <property type="nucleotide sequence ID" value="NZ_JAEEGB010000006.1"/>
</dbReference>
<protein>
    <submittedName>
        <fullName evidence="3">Uncharacterized protein</fullName>
    </submittedName>
</protein>
<dbReference type="Pfam" id="PF20013">
    <property type="entry name" value="GAP1-N2"/>
    <property type="match status" value="1"/>
</dbReference>
<dbReference type="InterPro" id="IPR045402">
    <property type="entry name" value="GAP1-N2"/>
</dbReference>
<keyword evidence="4" id="KW-1185">Reference proteome</keyword>
<comment type="caution">
    <text evidence="3">The sequence shown here is derived from an EMBL/GenBank/DDBJ whole genome shotgun (WGS) entry which is preliminary data.</text>
</comment>
<dbReference type="InterPro" id="IPR045401">
    <property type="entry name" value="GAP1-M"/>
</dbReference>
<dbReference type="AlphaFoldDB" id="A0A934HVR8"/>
<reference evidence="3" key="1">
    <citation type="submission" date="2020-12" db="EMBL/GenBank/DDBJ databases">
        <title>Clostridium thailandense sp. nov., a novel acetogenic bacterium isolated from peat land soil in Thailand.</title>
        <authorList>
            <person name="Chaikitkaew S."/>
            <person name="Birkeland N.K."/>
        </authorList>
    </citation>
    <scope>NUCLEOTIDE SEQUENCE</scope>
    <source>
        <strain evidence="3">DSM 17425</strain>
    </source>
</reference>
<dbReference type="Pfam" id="PF20014">
    <property type="entry name" value="GAP1-M"/>
    <property type="match status" value="1"/>
</dbReference>
<evidence type="ECO:0000313" key="3">
    <source>
        <dbReference type="EMBL" id="MBI6872274.1"/>
    </source>
</evidence>
<evidence type="ECO:0000313" key="4">
    <source>
        <dbReference type="Proteomes" id="UP000622687"/>
    </source>
</evidence>
<proteinExistence type="predicted"/>
<evidence type="ECO:0000259" key="1">
    <source>
        <dbReference type="Pfam" id="PF20013"/>
    </source>
</evidence>
<dbReference type="Proteomes" id="UP000622687">
    <property type="component" value="Unassembled WGS sequence"/>
</dbReference>
<name>A0A934HVR8_9CLOT</name>
<feature type="domain" description="GTPase-associated protein 1 N-terminal" evidence="1">
    <location>
        <begin position="17"/>
        <end position="154"/>
    </location>
</feature>
<evidence type="ECO:0000259" key="2">
    <source>
        <dbReference type="Pfam" id="PF20014"/>
    </source>
</evidence>
<organism evidence="3 4">
    <name type="scientific">Clostridium aciditolerans</name>
    <dbReference type="NCBI Taxonomy" id="339861"/>
    <lineage>
        <taxon>Bacteria</taxon>
        <taxon>Bacillati</taxon>
        <taxon>Bacillota</taxon>
        <taxon>Clostridia</taxon>
        <taxon>Eubacteriales</taxon>
        <taxon>Clostridiaceae</taxon>
        <taxon>Clostridium</taxon>
    </lineage>
</organism>
<feature type="domain" description="GTPase-associated protein 1 middle" evidence="2">
    <location>
        <begin position="177"/>
        <end position="273"/>
    </location>
</feature>
<dbReference type="EMBL" id="JAEEGB010000006">
    <property type="protein sequence ID" value="MBI6872274.1"/>
    <property type="molecule type" value="Genomic_DNA"/>
</dbReference>
<gene>
    <name evidence="3" type="ORF">I6U51_06065</name>
</gene>
<sequence length="389" mass="45472">MAALQDELFRWRKRIKMIQQHYYTRDRKGIFSKTPGYDTVAKSKNLEDDFIINTLHDLCFYEAPSSLAAEEDVLKYPTSLFCINTEDNRMVVGQSVFAGKDYTGQRNRYFTHNYIISEEERNEYIENPEKVIFSTGFMLNYNLDKGTFLPEVSKIENSNSEDCFSSIEEMFLATDMSKKTFLNLIKASFDGAKYGKNIYIVLDSDNKSITTLAKGILKYLYRAIPFEVRKKTGFITYMKEPKNKNLINIIFLCKGSIKRLTTEIKAGYVFDLAEGNFYLDGIDEENHLFIEYVMKNIENKEILKDFFYEVDKGIISDKLNIYEYDNILKPIDEKKNYKDTLSTEDKISLSETKDNSNTKYEKKENNTRSIYAIWRKIKSIINKNSNDSI</sequence>
<accession>A0A934HVR8</accession>